<dbReference type="InterPro" id="IPR002888">
    <property type="entry name" value="2Fe-2S-bd"/>
</dbReference>
<dbReference type="InterPro" id="IPR036884">
    <property type="entry name" value="2Fe-2S-bd_dom_sf"/>
</dbReference>
<sequence length="157" mass="16657">MHLSFLVNGAAQRLDVPDPEMPLVFILRDLLGLKGTKFSCLEGLCGACTVHLDGVAMRACLLRASDVEGRRVTTIEGLSADGDHPVQRAWLEERVAQCGWCQPGQIMQAAAFLAETPAPSPEDIAAAMDANLCRCGTGPRILRAVARAAGMAGEATR</sequence>
<dbReference type="PROSITE" id="PS51085">
    <property type="entry name" value="2FE2S_FER_2"/>
    <property type="match status" value="1"/>
</dbReference>
<dbReference type="GO" id="GO:0051537">
    <property type="term" value="F:2 iron, 2 sulfur cluster binding"/>
    <property type="evidence" value="ECO:0007669"/>
    <property type="project" value="UniProtKB-KW"/>
</dbReference>
<dbReference type="AlphaFoldDB" id="A0A1H3CMA2"/>
<dbReference type="PANTHER" id="PTHR44379">
    <property type="entry name" value="OXIDOREDUCTASE WITH IRON-SULFUR SUBUNIT"/>
    <property type="match status" value="1"/>
</dbReference>
<evidence type="ECO:0000256" key="4">
    <source>
        <dbReference type="ARBA" id="ARBA00023004"/>
    </source>
</evidence>
<dbReference type="Gene3D" id="1.10.150.120">
    <property type="entry name" value="[2Fe-2S]-binding domain"/>
    <property type="match status" value="1"/>
</dbReference>
<gene>
    <name evidence="7" type="ORF">SAMN05444276_1094</name>
</gene>
<dbReference type="STRING" id="1545044.SAMN05444276_1094"/>
<evidence type="ECO:0000256" key="2">
    <source>
        <dbReference type="ARBA" id="ARBA00022723"/>
    </source>
</evidence>
<evidence type="ECO:0000259" key="6">
    <source>
        <dbReference type="PROSITE" id="PS51085"/>
    </source>
</evidence>
<dbReference type="Pfam" id="PF01799">
    <property type="entry name" value="Fer2_2"/>
    <property type="match status" value="1"/>
</dbReference>
<keyword evidence="5" id="KW-0411">Iron-sulfur</keyword>
<keyword evidence="3" id="KW-0560">Oxidoreductase</keyword>
<keyword evidence="2" id="KW-0479">Metal-binding</keyword>
<reference evidence="8" key="1">
    <citation type="submission" date="2016-10" db="EMBL/GenBank/DDBJ databases">
        <authorList>
            <person name="Varghese N."/>
            <person name="Submissions S."/>
        </authorList>
    </citation>
    <scope>NUCLEOTIDE SEQUENCE [LARGE SCALE GENOMIC DNA]</scope>
    <source>
        <strain evidence="8">DSM 29303</strain>
    </source>
</reference>
<dbReference type="EMBL" id="FNNA01000009">
    <property type="protein sequence ID" value="SDX54569.1"/>
    <property type="molecule type" value="Genomic_DNA"/>
</dbReference>
<dbReference type="InterPro" id="IPR012675">
    <property type="entry name" value="Beta-grasp_dom_sf"/>
</dbReference>
<evidence type="ECO:0000313" key="8">
    <source>
        <dbReference type="Proteomes" id="UP000182944"/>
    </source>
</evidence>
<dbReference type="RefSeq" id="WP_036734840.1">
    <property type="nucleotide sequence ID" value="NZ_FNNA01000009.1"/>
</dbReference>
<dbReference type="OrthoDB" id="9792018at2"/>
<keyword evidence="1" id="KW-0001">2Fe-2S</keyword>
<proteinExistence type="predicted"/>
<dbReference type="Pfam" id="PF00111">
    <property type="entry name" value="Fer2"/>
    <property type="match status" value="1"/>
</dbReference>
<accession>A0A1H3CMA2</accession>
<feature type="domain" description="2Fe-2S ferredoxin-type" evidence="6">
    <location>
        <begin position="1"/>
        <end position="78"/>
    </location>
</feature>
<dbReference type="PANTHER" id="PTHR44379:SF2">
    <property type="entry name" value="BLR6218 PROTEIN"/>
    <property type="match status" value="1"/>
</dbReference>
<evidence type="ECO:0000256" key="3">
    <source>
        <dbReference type="ARBA" id="ARBA00023002"/>
    </source>
</evidence>
<evidence type="ECO:0000256" key="1">
    <source>
        <dbReference type="ARBA" id="ARBA00022714"/>
    </source>
</evidence>
<evidence type="ECO:0000256" key="5">
    <source>
        <dbReference type="ARBA" id="ARBA00023014"/>
    </source>
</evidence>
<dbReference type="GO" id="GO:0046872">
    <property type="term" value="F:metal ion binding"/>
    <property type="evidence" value="ECO:0007669"/>
    <property type="project" value="UniProtKB-KW"/>
</dbReference>
<dbReference type="Proteomes" id="UP000182944">
    <property type="component" value="Unassembled WGS sequence"/>
</dbReference>
<dbReference type="SUPFAM" id="SSF54292">
    <property type="entry name" value="2Fe-2S ferredoxin-like"/>
    <property type="match status" value="1"/>
</dbReference>
<dbReference type="Gene3D" id="3.10.20.30">
    <property type="match status" value="1"/>
</dbReference>
<keyword evidence="4" id="KW-0408">Iron</keyword>
<keyword evidence="8" id="KW-1185">Reference proteome</keyword>
<dbReference type="InterPro" id="IPR001041">
    <property type="entry name" value="2Fe-2S_ferredoxin-type"/>
</dbReference>
<dbReference type="InterPro" id="IPR051452">
    <property type="entry name" value="Diverse_Oxidoreductases"/>
</dbReference>
<dbReference type="SUPFAM" id="SSF47741">
    <property type="entry name" value="CO dehydrogenase ISP C-domain like"/>
    <property type="match status" value="1"/>
</dbReference>
<evidence type="ECO:0000313" key="7">
    <source>
        <dbReference type="EMBL" id="SDX54569.1"/>
    </source>
</evidence>
<name>A0A1H3CMA2_9RHOB</name>
<protein>
    <submittedName>
        <fullName evidence="7">Isoquinoline 1-oxidoreductase, alpha subunit</fullName>
    </submittedName>
</protein>
<dbReference type="InterPro" id="IPR006058">
    <property type="entry name" value="2Fe2S_fd_BS"/>
</dbReference>
<dbReference type="InterPro" id="IPR036010">
    <property type="entry name" value="2Fe-2S_ferredoxin-like_sf"/>
</dbReference>
<dbReference type="PROSITE" id="PS00197">
    <property type="entry name" value="2FE2S_FER_1"/>
    <property type="match status" value="1"/>
</dbReference>
<organism evidence="7 8">
    <name type="scientific">Paracoccus sanguinis</name>
    <dbReference type="NCBI Taxonomy" id="1545044"/>
    <lineage>
        <taxon>Bacteria</taxon>
        <taxon>Pseudomonadati</taxon>
        <taxon>Pseudomonadota</taxon>
        <taxon>Alphaproteobacteria</taxon>
        <taxon>Rhodobacterales</taxon>
        <taxon>Paracoccaceae</taxon>
        <taxon>Paracoccus</taxon>
    </lineage>
</organism>
<dbReference type="GO" id="GO:0016491">
    <property type="term" value="F:oxidoreductase activity"/>
    <property type="evidence" value="ECO:0007669"/>
    <property type="project" value="UniProtKB-KW"/>
</dbReference>